<comment type="caution">
    <text evidence="1">The sequence shown here is derived from an EMBL/GenBank/DDBJ whole genome shotgun (WGS) entry which is preliminary data.</text>
</comment>
<accession>A0ABS6A428</accession>
<gene>
    <name evidence="1" type="ORF">HAP95_15505</name>
</gene>
<evidence type="ECO:0000313" key="2">
    <source>
        <dbReference type="Proteomes" id="UP000755654"/>
    </source>
</evidence>
<protein>
    <submittedName>
        <fullName evidence="1">ABC transporter substrate-binding protein</fullName>
    </submittedName>
</protein>
<name>A0ABS6A428_9PROT</name>
<dbReference type="RefSeq" id="WP_215885031.1">
    <property type="nucleotide sequence ID" value="NZ_JAAOMP010000166.1"/>
</dbReference>
<sequence>MKTSRRDFIKSSGMLAAGIMLGASSDVFASEKKGTLNIGFLEGANSVAITLLANYLPGYNIRVQSFQDIPTITSALLSNDIQVAQNIYTGFVSMIDKQVPVRAISGQCNGGSNFILRSDLNVEPGNWDSFTKLVDDKYKNGSKLTIASFFGSVQDIELRLLLAKKNIDLKKIQLINVPYPGMAGALSTNSAQAAVPVQPFGAEIILEKIGYNFAYPYDQPAGDLTNLVLMNKKFIENNKLITNDVAKGMVLLTTDLKSMQGKENWSKVIKRYSNVSDEAIKITLNQLEPSYTLNANKIYEMAVAMHKYGFISQPLSMQTIREYIDYGPLELATGKTYKELQ</sequence>
<dbReference type="Proteomes" id="UP000755654">
    <property type="component" value="Unassembled WGS sequence"/>
</dbReference>
<dbReference type="PANTHER" id="PTHR30024:SF42">
    <property type="entry name" value="ALIPHATIC SULFONATES-BINDING PROTEIN-RELATED"/>
    <property type="match status" value="1"/>
</dbReference>
<dbReference type="EMBL" id="JAAOMP010000166">
    <property type="protein sequence ID" value="MBU2761538.1"/>
    <property type="molecule type" value="Genomic_DNA"/>
</dbReference>
<dbReference type="InterPro" id="IPR006311">
    <property type="entry name" value="TAT_signal"/>
</dbReference>
<dbReference type="Pfam" id="PF13379">
    <property type="entry name" value="NMT1_2"/>
    <property type="match status" value="1"/>
</dbReference>
<dbReference type="PROSITE" id="PS51318">
    <property type="entry name" value="TAT"/>
    <property type="match status" value="1"/>
</dbReference>
<reference evidence="1 2" key="1">
    <citation type="journal article" date="2021" name="ISME J.">
        <title>Genomic evolution of the class Acidithiobacillia: deep-branching Proteobacteria living in extreme acidic conditions.</title>
        <authorList>
            <person name="Moya-Beltran A."/>
            <person name="Beard S."/>
            <person name="Rojas-Villalobos C."/>
            <person name="Issotta F."/>
            <person name="Gallardo Y."/>
            <person name="Ulloa R."/>
            <person name="Giaveno A."/>
            <person name="Degli Esposti M."/>
            <person name="Johnson D.B."/>
            <person name="Quatrini R."/>
        </authorList>
    </citation>
    <scope>NUCLEOTIDE SEQUENCE [LARGE SCALE GENOMIC DNA]</scope>
    <source>
        <strain evidence="1 2">RW2</strain>
    </source>
</reference>
<dbReference type="Gene3D" id="3.40.190.10">
    <property type="entry name" value="Periplasmic binding protein-like II"/>
    <property type="match status" value="2"/>
</dbReference>
<organism evidence="1 2">
    <name type="scientific">Acidithiobacillus sulfurivorans</name>
    <dbReference type="NCBI Taxonomy" id="1958756"/>
    <lineage>
        <taxon>Bacteria</taxon>
        <taxon>Pseudomonadati</taxon>
        <taxon>Pseudomonadota</taxon>
        <taxon>Acidithiobacillia</taxon>
        <taxon>Acidithiobacillales</taxon>
        <taxon>Acidithiobacillaceae</taxon>
        <taxon>Acidithiobacillus</taxon>
    </lineage>
</organism>
<dbReference type="SUPFAM" id="SSF53850">
    <property type="entry name" value="Periplasmic binding protein-like II"/>
    <property type="match status" value="1"/>
</dbReference>
<evidence type="ECO:0000313" key="1">
    <source>
        <dbReference type="EMBL" id="MBU2761538.1"/>
    </source>
</evidence>
<keyword evidence="2" id="KW-1185">Reference proteome</keyword>
<proteinExistence type="predicted"/>
<dbReference type="PANTHER" id="PTHR30024">
    <property type="entry name" value="ALIPHATIC SULFONATES-BINDING PROTEIN-RELATED"/>
    <property type="match status" value="1"/>
</dbReference>